<dbReference type="EMBL" id="MHJL01000036">
    <property type="protein sequence ID" value="OGY66771.1"/>
    <property type="molecule type" value="Genomic_DNA"/>
</dbReference>
<evidence type="ECO:0000313" key="2">
    <source>
        <dbReference type="Proteomes" id="UP000177690"/>
    </source>
</evidence>
<accession>A0A1G1ZQI2</accession>
<dbReference type="Proteomes" id="UP000177690">
    <property type="component" value="Unassembled WGS sequence"/>
</dbReference>
<gene>
    <name evidence="1" type="ORF">A3I24_04630</name>
</gene>
<proteinExistence type="predicted"/>
<dbReference type="AlphaFoldDB" id="A0A1G1ZQI2"/>
<organism evidence="1 2">
    <name type="scientific">Candidatus Harrisonbacteria bacterium RIFCSPLOWO2_02_FULL_41_13b</name>
    <dbReference type="NCBI Taxonomy" id="1798409"/>
    <lineage>
        <taxon>Bacteria</taxon>
        <taxon>Candidatus Harrisoniibacteriota</taxon>
    </lineage>
</organism>
<reference evidence="1 2" key="1">
    <citation type="journal article" date="2016" name="Nat. Commun.">
        <title>Thousands of microbial genomes shed light on interconnected biogeochemical processes in an aquifer system.</title>
        <authorList>
            <person name="Anantharaman K."/>
            <person name="Brown C.T."/>
            <person name="Hug L.A."/>
            <person name="Sharon I."/>
            <person name="Castelle C.J."/>
            <person name="Probst A.J."/>
            <person name="Thomas B.C."/>
            <person name="Singh A."/>
            <person name="Wilkins M.J."/>
            <person name="Karaoz U."/>
            <person name="Brodie E.L."/>
            <person name="Williams K.H."/>
            <person name="Hubbard S.S."/>
            <person name="Banfield J.F."/>
        </authorList>
    </citation>
    <scope>NUCLEOTIDE SEQUENCE [LARGE SCALE GENOMIC DNA]</scope>
</reference>
<dbReference type="STRING" id="1798409.A3I24_04630"/>
<evidence type="ECO:0000313" key="1">
    <source>
        <dbReference type="EMBL" id="OGY66771.1"/>
    </source>
</evidence>
<name>A0A1G1ZQI2_9BACT</name>
<sequence length="109" mass="12984">MPILGEPEKINYFWQANQGWMEQPQIYQNDLRHQNQKFGIMKKFLEIILGGKLGNKLENFLKSAQIKRIKHGLKNDGLGYQPRIIYNDNELEFHPDTQRIQNFLQNQKN</sequence>
<comment type="caution">
    <text evidence="1">The sequence shown here is derived from an EMBL/GenBank/DDBJ whole genome shotgun (WGS) entry which is preliminary data.</text>
</comment>
<protein>
    <submittedName>
        <fullName evidence="1">Uncharacterized protein</fullName>
    </submittedName>
</protein>